<dbReference type="GO" id="GO:0003824">
    <property type="term" value="F:catalytic activity"/>
    <property type="evidence" value="ECO:0007669"/>
    <property type="project" value="InterPro"/>
</dbReference>
<evidence type="ECO:0000256" key="1">
    <source>
        <dbReference type="ARBA" id="ARBA00001966"/>
    </source>
</evidence>
<dbReference type="InterPro" id="IPR007197">
    <property type="entry name" value="rSAM"/>
</dbReference>
<dbReference type="AlphaFoldDB" id="A0A7K3VQ91"/>
<gene>
    <name evidence="7" type="ORF">GR257_29780</name>
</gene>
<dbReference type="RefSeq" id="WP_164049209.1">
    <property type="nucleotide sequence ID" value="NZ_WUFV01000025.1"/>
</dbReference>
<dbReference type="SMART" id="SM00729">
    <property type="entry name" value="Elp3"/>
    <property type="match status" value="1"/>
</dbReference>
<proteinExistence type="predicted"/>
<sequence>MQTSVVSTFEGGYQPLTAISAVTSLAQAGHSAELVDTYVEGDDVSRFSSSEAVAISVPLFDSLRTGVDLADRIRSVNPTAPIIFFGQYATLNAERLSEMSGDFTVVGEWEKALAGLITHLDQPSSHPVPVSVVDRASSRKPLPSLDMPRDHFRLPHRNVAPALHKYPQPQIERLLGGPHIVGGLEATRGCHHRCTYCSVFAAYDGKVLVVGDDIVIEDASNLVEMGMTHLSFTDAEFFNTKRNGIRILRELHRRFPKLTYDFTTRVDHIIENKDILEEMATLGVRFITSALEFPKQAVLDQVAKELSLDMIDEAIALLRTSSITLNPTFIMFNPWIDLEDVIQFEDFVSRNALEDVIDPIQFETRLHLYKGSPLLQNPTIQALALTEHEFHYEWSHPDPRVDELYRATVTPVEEGVFKRCCLKC</sequence>
<dbReference type="Proteomes" id="UP000471705">
    <property type="component" value="Unassembled WGS sequence"/>
</dbReference>
<evidence type="ECO:0000256" key="4">
    <source>
        <dbReference type="ARBA" id="ARBA00023004"/>
    </source>
</evidence>
<organism evidence="7 8">
    <name type="scientific">Rhizobium leguminosarum</name>
    <dbReference type="NCBI Taxonomy" id="384"/>
    <lineage>
        <taxon>Bacteria</taxon>
        <taxon>Pseudomonadati</taxon>
        <taxon>Pseudomonadota</taxon>
        <taxon>Alphaproteobacteria</taxon>
        <taxon>Hyphomicrobiales</taxon>
        <taxon>Rhizobiaceae</taxon>
        <taxon>Rhizobium/Agrobacterium group</taxon>
        <taxon>Rhizobium</taxon>
    </lineage>
</organism>
<dbReference type="NCBIfam" id="NF040537">
    <property type="entry name" value="radical_ArsL"/>
    <property type="match status" value="1"/>
</dbReference>
<dbReference type="NCBIfam" id="NF040542">
    <property type="entry name" value="rSAM_RCCLKC"/>
    <property type="match status" value="1"/>
</dbReference>
<protein>
    <submittedName>
        <fullName evidence="7">Radical SAM protein</fullName>
    </submittedName>
</protein>
<dbReference type="PROSITE" id="PS51918">
    <property type="entry name" value="RADICAL_SAM"/>
    <property type="match status" value="1"/>
</dbReference>
<name>A0A7K3VQ91_RHILE</name>
<dbReference type="SFLD" id="SFLDG01082">
    <property type="entry name" value="B12-binding_domain_containing"/>
    <property type="match status" value="1"/>
</dbReference>
<dbReference type="PANTHER" id="PTHR43409">
    <property type="entry name" value="ANAEROBIC MAGNESIUM-PROTOPORPHYRIN IX MONOMETHYL ESTER CYCLASE-RELATED"/>
    <property type="match status" value="1"/>
</dbReference>
<dbReference type="CDD" id="cd01335">
    <property type="entry name" value="Radical_SAM"/>
    <property type="match status" value="1"/>
</dbReference>
<dbReference type="InterPro" id="IPR058240">
    <property type="entry name" value="rSAM_sf"/>
</dbReference>
<dbReference type="InterPro" id="IPR023404">
    <property type="entry name" value="rSAM_horseshoe"/>
</dbReference>
<dbReference type="GO" id="GO:0046872">
    <property type="term" value="F:metal ion binding"/>
    <property type="evidence" value="ECO:0007669"/>
    <property type="project" value="UniProtKB-KW"/>
</dbReference>
<evidence type="ECO:0000256" key="2">
    <source>
        <dbReference type="ARBA" id="ARBA00022691"/>
    </source>
</evidence>
<dbReference type="Gene3D" id="3.80.30.20">
    <property type="entry name" value="tm_1862 like domain"/>
    <property type="match status" value="1"/>
</dbReference>
<feature type="domain" description="Radical SAM core" evidence="6">
    <location>
        <begin position="176"/>
        <end position="397"/>
    </location>
</feature>
<dbReference type="InterPro" id="IPR006638">
    <property type="entry name" value="Elp3/MiaA/NifB-like_rSAM"/>
</dbReference>
<keyword evidence="2" id="KW-0949">S-adenosyl-L-methionine</keyword>
<evidence type="ECO:0000256" key="5">
    <source>
        <dbReference type="ARBA" id="ARBA00023014"/>
    </source>
</evidence>
<dbReference type="GO" id="GO:0051536">
    <property type="term" value="F:iron-sulfur cluster binding"/>
    <property type="evidence" value="ECO:0007669"/>
    <property type="project" value="UniProtKB-KW"/>
</dbReference>
<evidence type="ECO:0000313" key="8">
    <source>
        <dbReference type="Proteomes" id="UP000471705"/>
    </source>
</evidence>
<dbReference type="GO" id="GO:0005829">
    <property type="term" value="C:cytosol"/>
    <property type="evidence" value="ECO:0007669"/>
    <property type="project" value="TreeGrafter"/>
</dbReference>
<accession>A0A7K3VQ91</accession>
<dbReference type="Gene3D" id="3.40.50.280">
    <property type="entry name" value="Cobalamin-binding domain"/>
    <property type="match status" value="1"/>
</dbReference>
<dbReference type="SUPFAM" id="SSF102114">
    <property type="entry name" value="Radical SAM enzymes"/>
    <property type="match status" value="1"/>
</dbReference>
<evidence type="ECO:0000259" key="6">
    <source>
        <dbReference type="PROSITE" id="PS51918"/>
    </source>
</evidence>
<dbReference type="EMBL" id="WUFV01000025">
    <property type="protein sequence ID" value="NEK18982.1"/>
    <property type="molecule type" value="Genomic_DNA"/>
</dbReference>
<evidence type="ECO:0000256" key="3">
    <source>
        <dbReference type="ARBA" id="ARBA00022723"/>
    </source>
</evidence>
<dbReference type="PANTHER" id="PTHR43409:SF7">
    <property type="entry name" value="BLL1977 PROTEIN"/>
    <property type="match status" value="1"/>
</dbReference>
<keyword evidence="5" id="KW-0411">Iron-sulfur</keyword>
<comment type="cofactor">
    <cofactor evidence="1">
        <name>[4Fe-4S] cluster</name>
        <dbReference type="ChEBI" id="CHEBI:49883"/>
    </cofactor>
</comment>
<dbReference type="SFLD" id="SFLDS00029">
    <property type="entry name" value="Radical_SAM"/>
    <property type="match status" value="1"/>
</dbReference>
<keyword evidence="4" id="KW-0408">Iron</keyword>
<reference evidence="7 8" key="1">
    <citation type="submission" date="2019-12" db="EMBL/GenBank/DDBJ databases">
        <title>Rhizobium genotypes associated with high levels of biological nitrogen fixation by grain legumes in a temperate-maritime cropping system.</title>
        <authorList>
            <person name="Maluk M."/>
            <person name="Francesc Ferrando Molina F."/>
            <person name="Lopez Del Egido L."/>
            <person name="Lafos M."/>
            <person name="Langarica-Fuentes A."/>
            <person name="Gebre Yohannes G."/>
            <person name="Young M.W."/>
            <person name="Martin P."/>
            <person name="Gantlett R."/>
            <person name="Kenicer G."/>
            <person name="Hawes C."/>
            <person name="Begg G.S."/>
            <person name="Quilliam R.S."/>
            <person name="Squire G.R."/>
            <person name="Poole P.S."/>
            <person name="Young P.W."/>
            <person name="Iannetta P.M."/>
            <person name="James E.K."/>
        </authorList>
    </citation>
    <scope>NUCLEOTIDE SEQUENCE [LARGE SCALE GENOMIC DNA]</scope>
    <source>
        <strain evidence="7 8">JHI54</strain>
    </source>
</reference>
<comment type="caution">
    <text evidence="7">The sequence shown here is derived from an EMBL/GenBank/DDBJ whole genome shotgun (WGS) entry which is preliminary data.</text>
</comment>
<evidence type="ECO:0000313" key="7">
    <source>
        <dbReference type="EMBL" id="NEK18982.1"/>
    </source>
</evidence>
<dbReference type="Pfam" id="PF04055">
    <property type="entry name" value="Radical_SAM"/>
    <property type="match status" value="1"/>
</dbReference>
<dbReference type="InterPro" id="IPR051198">
    <property type="entry name" value="BchE-like"/>
</dbReference>
<keyword evidence="3" id="KW-0479">Metal-binding</keyword>